<dbReference type="EMBL" id="GDID01002748">
    <property type="protein sequence ID" value="JAP93858.1"/>
    <property type="molecule type" value="Transcribed_RNA"/>
</dbReference>
<name>A0A146KC76_9EUKA</name>
<proteinExistence type="predicted"/>
<feature type="non-terminal residue" evidence="1">
    <location>
        <position position="1"/>
    </location>
</feature>
<gene>
    <name evidence="1" type="ORF">TPC1_13688</name>
</gene>
<dbReference type="AlphaFoldDB" id="A0A146KC76"/>
<reference evidence="1" key="1">
    <citation type="submission" date="2015-07" db="EMBL/GenBank/DDBJ databases">
        <title>Adaptation to a free-living lifestyle via gene acquisitions in the diplomonad Trepomonas sp. PC1.</title>
        <authorList>
            <person name="Xu F."/>
            <person name="Jerlstrom-Hultqvist J."/>
            <person name="Kolisko M."/>
            <person name="Simpson A.G.B."/>
            <person name="Roger A.J."/>
            <person name="Svard S.G."/>
            <person name="Andersson J.O."/>
        </authorList>
    </citation>
    <scope>NUCLEOTIDE SEQUENCE</scope>
    <source>
        <strain evidence="1">PC1</strain>
    </source>
</reference>
<evidence type="ECO:0000313" key="1">
    <source>
        <dbReference type="EMBL" id="JAP93858.1"/>
    </source>
</evidence>
<organism evidence="1">
    <name type="scientific">Trepomonas sp. PC1</name>
    <dbReference type="NCBI Taxonomy" id="1076344"/>
    <lineage>
        <taxon>Eukaryota</taxon>
        <taxon>Metamonada</taxon>
        <taxon>Diplomonadida</taxon>
        <taxon>Hexamitidae</taxon>
        <taxon>Hexamitinae</taxon>
        <taxon>Trepomonas</taxon>
    </lineage>
</organism>
<protein>
    <submittedName>
        <fullName evidence="1">Uncharacterized protein</fullName>
    </submittedName>
</protein>
<accession>A0A146KC76</accession>
<sequence>APESLLHSSDYLIGAGFDGPADFLNTISILMELDACLNMDFDKEEQMEYSASSILTREGTDCGNMNCKPNLNYSRLIPLLNDQMELVDEQNQPFPRPSRDFQYSDEVELAQQELFRFDQNYIRNFTKLMMFTNKLTALDGEFIIEETNMSYALKNQIVVMDKGLKQRGNMVDFLCGLDDDEEAWGPRKTVFFSMLYILRPLLTILTSSAEKYDPIEMHLFSCFDQNQDKFHELALKESNLNNSFIMQLLDCLLNFLELDDEFQLVFNQSIFVLIIKFCSQLPFLINSYLHHYKYIKDQISIDCGIYHFFELVWKKFGKLMDKCKLLIVSILQQFKPTIPDLTQQVLLHDDYIKKLNFMLTDKEKRKLLLKEMEEKYYMEGEQNIPKTIAIFFGIEDILGEQLKQSATQLNYLNSFYQIQSFTPTFQPQVLRGLKTLTNFYVQLQEGVFSNIDQKIVTNLITSFEKYQKKIDLPKKLNMMITNQLRDYQLSKQDAEAIMVQNVLFEMYDQLSQIIDLDDDWDKILFSDDFREDLKEFSSFVQPLGHNYENQRIQLINRMHIMQDVLQQLHKYIPDISLLTFEPVQKEFSPLQLYYMNRLDSKLYSTFSFNLCNSTCLKFKHQTISSGKTLLGLNKPIAELTIIEEEKKFIGVFKECDYGFELFDCQIGQKCNGGYFINKTYENCGFLLVNAEELIPTTLYGKVKCVQQGDEECSGCCLVQDNFNNSYLKHRRFKARWFDTVEYGEFFQQFMGFSFQNMIGEFDVVFSQDKVLIFNEQVHELQNLKTKFPVVPPVKCSIRQAKISFLPENLPNFVLNFVQKINAGSNVCFILNKQQLTHFVALKHQEVIVQQNDFQKDIAIFYLQKEREGEVYQKFKRTFDKNRSKMPDYQLFDKLMLKLKEEGSMDETTKVIEKIINREKDAILGVLREAKMVICSKNWLGCQEISTTETNQHTVLKIWVQ</sequence>